<dbReference type="OrthoDB" id="5988510at2"/>
<evidence type="ECO:0008006" key="5">
    <source>
        <dbReference type="Google" id="ProtNLM"/>
    </source>
</evidence>
<organism evidence="3 4">
    <name type="scientific">Lysobacter concretionis Ko07 = DSM 16239</name>
    <dbReference type="NCBI Taxonomy" id="1122185"/>
    <lineage>
        <taxon>Bacteria</taxon>
        <taxon>Pseudomonadati</taxon>
        <taxon>Pseudomonadota</taxon>
        <taxon>Gammaproteobacteria</taxon>
        <taxon>Lysobacterales</taxon>
        <taxon>Lysobacteraceae</taxon>
        <taxon>Novilysobacter</taxon>
    </lineage>
</organism>
<dbReference type="STRING" id="1122185.N792_05860"/>
<dbReference type="eggNOG" id="ENOG50308Z9">
    <property type="taxonomic scope" value="Bacteria"/>
</dbReference>
<feature type="compositionally biased region" description="Polar residues" evidence="1">
    <location>
        <begin position="28"/>
        <end position="44"/>
    </location>
</feature>
<gene>
    <name evidence="3" type="ORF">N792_05860</name>
</gene>
<dbReference type="AlphaFoldDB" id="A0A0A0ENL7"/>
<dbReference type="EMBL" id="AVPS01000003">
    <property type="protein sequence ID" value="KGM52586.1"/>
    <property type="molecule type" value="Genomic_DNA"/>
</dbReference>
<feature type="chain" id="PRO_5001961656" description="Secreted protein" evidence="2">
    <location>
        <begin position="20"/>
        <end position="129"/>
    </location>
</feature>
<comment type="caution">
    <text evidence="3">The sequence shown here is derived from an EMBL/GenBank/DDBJ whole genome shotgun (WGS) entry which is preliminary data.</text>
</comment>
<dbReference type="RefSeq" id="WP_036192846.1">
    <property type="nucleotide sequence ID" value="NZ_AVPS01000003.1"/>
</dbReference>
<dbReference type="Proteomes" id="UP000030017">
    <property type="component" value="Unassembled WGS sequence"/>
</dbReference>
<feature type="signal peptide" evidence="2">
    <location>
        <begin position="1"/>
        <end position="19"/>
    </location>
</feature>
<reference evidence="3 4" key="1">
    <citation type="submission" date="2013-08" db="EMBL/GenBank/DDBJ databases">
        <title>Genome sequencing of Lysobacter.</title>
        <authorList>
            <person name="Zhang S."/>
            <person name="Wang G."/>
        </authorList>
    </citation>
    <scope>NUCLEOTIDE SEQUENCE [LARGE SCALE GENOMIC DNA]</scope>
    <source>
        <strain evidence="3 4">Ko07</strain>
    </source>
</reference>
<accession>A0A0A0ENL7</accession>
<sequence>MKTLLLGLLVALPMLAVQAAEPVPTQDAPVTTTQAQTDQRTVNPSEARADADARRDCLRYTGSRITRSRSERADRAMRKDKDAVVDRVDELDRDGCVSASGRVYSRSDLERTGEVDIADALRKRDPAIH</sequence>
<evidence type="ECO:0000256" key="2">
    <source>
        <dbReference type="SAM" id="SignalP"/>
    </source>
</evidence>
<evidence type="ECO:0000313" key="4">
    <source>
        <dbReference type="Proteomes" id="UP000030017"/>
    </source>
</evidence>
<feature type="region of interest" description="Disordered" evidence="1">
    <location>
        <begin position="21"/>
        <end position="51"/>
    </location>
</feature>
<evidence type="ECO:0000256" key="1">
    <source>
        <dbReference type="SAM" id="MobiDB-lite"/>
    </source>
</evidence>
<protein>
    <recommendedName>
        <fullName evidence="5">Secreted protein</fullName>
    </recommendedName>
</protein>
<keyword evidence="2" id="KW-0732">Signal</keyword>
<evidence type="ECO:0000313" key="3">
    <source>
        <dbReference type="EMBL" id="KGM52586.1"/>
    </source>
</evidence>
<name>A0A0A0ENL7_9GAMM</name>
<keyword evidence="4" id="KW-1185">Reference proteome</keyword>
<proteinExistence type="predicted"/>